<evidence type="ECO:0000256" key="1">
    <source>
        <dbReference type="SAM" id="Phobius"/>
    </source>
</evidence>
<keyword evidence="3" id="KW-1185">Reference proteome</keyword>
<dbReference type="EMBL" id="JACEMT010000033">
    <property type="protein sequence ID" value="MBA4501205.1"/>
    <property type="molecule type" value="Genomic_DNA"/>
</dbReference>
<sequence length="71" mass="8256">MKQRLWFTFLMSFVLSFFMTGYVTWLNLGFTDLYFAQWMRAFGMAWPAAGVISFTFGPIVQQLSRRLAGQA</sequence>
<dbReference type="InterPro" id="IPR021529">
    <property type="entry name" value="DUF2798"/>
</dbReference>
<feature type="transmembrane region" description="Helical" evidence="1">
    <location>
        <begin position="7"/>
        <end position="26"/>
    </location>
</feature>
<keyword evidence="1" id="KW-0812">Transmembrane</keyword>
<evidence type="ECO:0000313" key="3">
    <source>
        <dbReference type="Proteomes" id="UP000538931"/>
    </source>
</evidence>
<keyword evidence="1" id="KW-1133">Transmembrane helix</keyword>
<dbReference type="Proteomes" id="UP000538931">
    <property type="component" value="Unassembled WGS sequence"/>
</dbReference>
<dbReference type="RefSeq" id="WP_181736816.1">
    <property type="nucleotide sequence ID" value="NZ_JACEMT010000033.1"/>
</dbReference>
<keyword evidence="1" id="KW-0472">Membrane</keyword>
<comment type="caution">
    <text evidence="2">The sequence shown here is derived from an EMBL/GenBank/DDBJ whole genome shotgun (WGS) entry which is preliminary data.</text>
</comment>
<feature type="transmembrane region" description="Helical" evidence="1">
    <location>
        <begin position="38"/>
        <end position="60"/>
    </location>
</feature>
<proteinExistence type="predicted"/>
<dbReference type="Pfam" id="PF11391">
    <property type="entry name" value="DUF2798"/>
    <property type="match status" value="1"/>
</dbReference>
<evidence type="ECO:0000313" key="2">
    <source>
        <dbReference type="EMBL" id="MBA4501205.1"/>
    </source>
</evidence>
<protein>
    <submittedName>
        <fullName evidence="2">DUF2798 domain-containing protein</fullName>
    </submittedName>
</protein>
<name>A0A7W1WVX5_9GAMM</name>
<gene>
    <name evidence="2" type="ORF">H1S06_02320</name>
</gene>
<dbReference type="AlphaFoldDB" id="A0A7W1WVX5"/>
<accession>A0A7W1WVX5</accession>
<organism evidence="2 3">
    <name type="scientific">Marinobacterium marinum</name>
    <dbReference type="NCBI Taxonomy" id="2756129"/>
    <lineage>
        <taxon>Bacteria</taxon>
        <taxon>Pseudomonadati</taxon>
        <taxon>Pseudomonadota</taxon>
        <taxon>Gammaproteobacteria</taxon>
        <taxon>Oceanospirillales</taxon>
        <taxon>Oceanospirillaceae</taxon>
        <taxon>Marinobacterium</taxon>
    </lineage>
</organism>
<reference evidence="2 3" key="1">
    <citation type="submission" date="2020-07" db="EMBL/GenBank/DDBJ databases">
        <title>Bacterium isolated from marien macroalgae.</title>
        <authorList>
            <person name="Zhu K."/>
            <person name="Lu D."/>
            <person name="Du Z."/>
        </authorList>
    </citation>
    <scope>NUCLEOTIDE SEQUENCE [LARGE SCALE GENOMIC DNA]</scope>
    <source>
        <strain evidence="2 3">3-1745</strain>
    </source>
</reference>